<name>A0A523QHH9_UNCAE</name>
<dbReference type="AlphaFoldDB" id="A0A523QHH9"/>
<organism evidence="1 2">
    <name type="scientific">Aerophobetes bacterium</name>
    <dbReference type="NCBI Taxonomy" id="2030807"/>
    <lineage>
        <taxon>Bacteria</taxon>
        <taxon>Candidatus Aerophobota</taxon>
    </lineage>
</organism>
<comment type="caution">
    <text evidence="1">The sequence shown here is derived from an EMBL/GenBank/DDBJ whole genome shotgun (WGS) entry which is preliminary data.</text>
</comment>
<protein>
    <submittedName>
        <fullName evidence="1">Uncharacterized protein</fullName>
    </submittedName>
</protein>
<accession>A0A523QHH9</accession>
<evidence type="ECO:0000313" key="2">
    <source>
        <dbReference type="Proteomes" id="UP000320781"/>
    </source>
</evidence>
<sequence length="96" mass="10934">MKRKTHRRVYEILKEWAVQEYEVINKKVLQETTLGVSILATGGGGDPDALEDEIEGIYVAKRRLVLTNIHIFVSIIRSTILLSTNTQVCRLGTREH</sequence>
<proteinExistence type="predicted"/>
<reference evidence="1 2" key="1">
    <citation type="submission" date="2019-03" db="EMBL/GenBank/DDBJ databases">
        <title>Metabolic potential of uncultured bacteria and archaea associated with petroleum seepage in deep-sea sediments.</title>
        <authorList>
            <person name="Dong X."/>
            <person name="Hubert C."/>
        </authorList>
    </citation>
    <scope>NUCLEOTIDE SEQUENCE [LARGE SCALE GENOMIC DNA]</scope>
    <source>
        <strain evidence="1">E44_bin92</strain>
    </source>
</reference>
<gene>
    <name evidence="1" type="ORF">E3J95_05650</name>
</gene>
<evidence type="ECO:0000313" key="1">
    <source>
        <dbReference type="EMBL" id="TES84960.1"/>
    </source>
</evidence>
<dbReference type="Proteomes" id="UP000320781">
    <property type="component" value="Unassembled WGS sequence"/>
</dbReference>
<dbReference type="EMBL" id="SOKU01000276">
    <property type="protein sequence ID" value="TES84960.1"/>
    <property type="molecule type" value="Genomic_DNA"/>
</dbReference>